<reference evidence="1" key="1">
    <citation type="submission" date="2021-05" db="EMBL/GenBank/DDBJ databases">
        <authorList>
            <person name="Scholz U."/>
            <person name="Mascher M."/>
            <person name="Fiebig A."/>
        </authorList>
    </citation>
    <scope>NUCLEOTIDE SEQUENCE [LARGE SCALE GENOMIC DNA]</scope>
</reference>
<organism evidence="1 2">
    <name type="scientific">Avena sativa</name>
    <name type="common">Oat</name>
    <dbReference type="NCBI Taxonomy" id="4498"/>
    <lineage>
        <taxon>Eukaryota</taxon>
        <taxon>Viridiplantae</taxon>
        <taxon>Streptophyta</taxon>
        <taxon>Embryophyta</taxon>
        <taxon>Tracheophyta</taxon>
        <taxon>Spermatophyta</taxon>
        <taxon>Magnoliopsida</taxon>
        <taxon>Liliopsida</taxon>
        <taxon>Poales</taxon>
        <taxon>Poaceae</taxon>
        <taxon>BOP clade</taxon>
        <taxon>Pooideae</taxon>
        <taxon>Poodae</taxon>
        <taxon>Poeae</taxon>
        <taxon>Poeae Chloroplast Group 1 (Aveneae type)</taxon>
        <taxon>Aveninae</taxon>
        <taxon>Avena</taxon>
    </lineage>
</organism>
<protein>
    <submittedName>
        <fullName evidence="1">Uncharacterized protein</fullName>
    </submittedName>
</protein>
<evidence type="ECO:0000313" key="2">
    <source>
        <dbReference type="Proteomes" id="UP001732700"/>
    </source>
</evidence>
<keyword evidence="2" id="KW-1185">Reference proteome</keyword>
<reference evidence="1" key="2">
    <citation type="submission" date="2025-09" db="UniProtKB">
        <authorList>
            <consortium name="EnsemblPlants"/>
        </authorList>
    </citation>
    <scope>IDENTIFICATION</scope>
</reference>
<evidence type="ECO:0000313" key="1">
    <source>
        <dbReference type="EnsemblPlants" id="AVESA.00010b.r2.4AG0620300.1.CDS.1"/>
    </source>
</evidence>
<accession>A0ACD5WGB3</accession>
<dbReference type="Proteomes" id="UP001732700">
    <property type="component" value="Chromosome 4A"/>
</dbReference>
<dbReference type="EnsemblPlants" id="AVESA.00010b.r2.4AG0620300.1">
    <property type="protein sequence ID" value="AVESA.00010b.r2.4AG0620300.1.CDS.1"/>
    <property type="gene ID" value="AVESA.00010b.r2.4AG0620300"/>
</dbReference>
<name>A0ACD5WGB3_AVESA</name>
<sequence>MGNLLRSRLNVDQWRCILESDWWDLSEVLCEILPYMGISYQDLQPRQRQSFAFCSIFPQNYLFDKDRLVSMWISHDFIQHREFDDTRLEDIGSKMFDELLQRSFFQATFDNKRYTMHDLVRALAIAVSSDECFLHKENTQRASPTARHLALQIGNQLHIDELSKYKNLRTILLFGRCDSSAISDVVDNMLAKSRSIRVLDLSHVDVLTNMLPNIASLRVLRFLDLSFTRVNNLRNFPCSLQVLYLHGYTRNSIPQSINRLAKLRHLYVDATALSLIPGIGQLSQLQELENFSVGKRNGFMINELKNMQELSGKICISNVQVIKNKHEANEANMILKKHLQAVVLKGRNVSKDLLEGLQPHSNLQELMIEGYGATSLPTWMSEAHIFTKLHSLHVVNCRLLSILPPFGKFHSLRHLTLDSLPSVKHADGTSFGCLESLENFSISSLTSWIDWTHAEDHGPLLPRVARFELHNCPLLKEVPYLPFMSLLSELDISVCGDFVKALPQYVQLLACLKKLKISYCDHPLQLSGHQLKSLEYLYLRKCGGLRLIDGLNCFPSLREVDVLGCPDIFIGFSDRSDRQDKQAAFHLTSLATDVSLLNGHCFLPSVRILRIAYLEASHFTPEQEEWFEQLASVEKIVFDFCSFLKRLPSTLARLASLKVLHIKVTTPASLAGAVPQNLQELIMDGFYPETENNFKPGGSDWVNFSHVPYVRLNGETVQNLSVTPASTSSDHLI</sequence>
<proteinExistence type="predicted"/>